<feature type="transmembrane region" description="Helical" evidence="1">
    <location>
        <begin position="14"/>
        <end position="33"/>
    </location>
</feature>
<keyword evidence="1" id="KW-0812">Transmembrane</keyword>
<keyword evidence="1" id="KW-0472">Membrane</keyword>
<feature type="non-terminal residue" evidence="2">
    <location>
        <position position="1"/>
    </location>
</feature>
<comment type="caution">
    <text evidence="2">The sequence shown here is derived from an EMBL/GenBank/DDBJ whole genome shotgun (WGS) entry which is preliminary data.</text>
</comment>
<dbReference type="EMBL" id="JARKHS020031671">
    <property type="protein sequence ID" value="KAK8760969.1"/>
    <property type="molecule type" value="Genomic_DNA"/>
</dbReference>
<evidence type="ECO:0000313" key="3">
    <source>
        <dbReference type="Proteomes" id="UP001321473"/>
    </source>
</evidence>
<dbReference type="Proteomes" id="UP001321473">
    <property type="component" value="Unassembled WGS sequence"/>
</dbReference>
<reference evidence="2 3" key="1">
    <citation type="journal article" date="2023" name="Arcadia Sci">
        <title>De novo assembly of a long-read Amblyomma americanum tick genome.</title>
        <authorList>
            <person name="Chou S."/>
            <person name="Poskanzer K.E."/>
            <person name="Rollins M."/>
            <person name="Thuy-Boun P.S."/>
        </authorList>
    </citation>
    <scope>NUCLEOTIDE SEQUENCE [LARGE SCALE GENOMIC DNA]</scope>
    <source>
        <strain evidence="2">F_SG_1</strain>
        <tissue evidence="2">Salivary glands</tissue>
    </source>
</reference>
<proteinExistence type="predicted"/>
<accession>A0AAQ4DES9</accession>
<name>A0AAQ4DES9_AMBAM</name>
<evidence type="ECO:0000256" key="1">
    <source>
        <dbReference type="SAM" id="Phobius"/>
    </source>
</evidence>
<organism evidence="2 3">
    <name type="scientific">Amblyomma americanum</name>
    <name type="common">Lone star tick</name>
    <dbReference type="NCBI Taxonomy" id="6943"/>
    <lineage>
        <taxon>Eukaryota</taxon>
        <taxon>Metazoa</taxon>
        <taxon>Ecdysozoa</taxon>
        <taxon>Arthropoda</taxon>
        <taxon>Chelicerata</taxon>
        <taxon>Arachnida</taxon>
        <taxon>Acari</taxon>
        <taxon>Parasitiformes</taxon>
        <taxon>Ixodida</taxon>
        <taxon>Ixodoidea</taxon>
        <taxon>Ixodidae</taxon>
        <taxon>Amblyomminae</taxon>
        <taxon>Amblyomma</taxon>
    </lineage>
</organism>
<evidence type="ECO:0000313" key="2">
    <source>
        <dbReference type="EMBL" id="KAK8760969.1"/>
    </source>
</evidence>
<dbReference type="AlphaFoldDB" id="A0AAQ4DES9"/>
<sequence length="86" mass="9106">SEPNASEPPNLQTMMARFLVMALLFAMMVSVAATAGDEGRGVVGDVVNTGAEVVQDGVNLVGKVADTLKNAFDGAVNRVKDFFYRN</sequence>
<gene>
    <name evidence="2" type="ORF">V5799_027762</name>
</gene>
<keyword evidence="1" id="KW-1133">Transmembrane helix</keyword>
<keyword evidence="3" id="KW-1185">Reference proteome</keyword>
<protein>
    <submittedName>
        <fullName evidence="2">Uncharacterized protein</fullName>
    </submittedName>
</protein>